<accession>A0A6C0R0I1</accession>
<name>A0A6C0R0I1_9CAUD</name>
<dbReference type="InterPro" id="IPR057087">
    <property type="entry name" value="Gp12-like"/>
</dbReference>
<dbReference type="GeneID" id="55626434"/>
<evidence type="ECO:0000313" key="2">
    <source>
        <dbReference type="EMBL" id="QHZ59735.1"/>
    </source>
</evidence>
<feature type="domain" description="Phage neck terminator protein gp12-like" evidence="1">
    <location>
        <begin position="24"/>
        <end position="165"/>
    </location>
</feature>
<reference evidence="2 3" key="1">
    <citation type="submission" date="2019-12" db="EMBL/GenBank/DDBJ databases">
        <title>Alteromonas phage V22 represents a new genus of marine bacteriophages that requires a novel tail fiber chaperone for host recognition.</title>
        <authorList>
            <person name="Gonzalez-Serrano R."/>
            <person name="Dunne M."/>
            <person name="Rosselli R."/>
            <person name="Martin-Cuadrado A.-B."/>
            <person name="Grosboillot V."/>
            <person name="Zinsli L."/>
            <person name="Roda-Garcia J.J."/>
            <person name="Loessner M.J."/>
            <person name="Rodriguez-Valera F."/>
        </authorList>
    </citation>
    <scope>NUCLEOTIDE SEQUENCE [LARGE SCALE GENOMIC DNA]</scope>
</reference>
<dbReference type="Pfam" id="PF23961">
    <property type="entry name" value="Phage_tail_terminator_9"/>
    <property type="match status" value="1"/>
</dbReference>
<protein>
    <recommendedName>
        <fullName evidence="1">Phage neck terminator protein gp12-like domain-containing protein</fullName>
    </recommendedName>
</protein>
<keyword evidence="3" id="KW-1185">Reference proteome</keyword>
<proteinExistence type="predicted"/>
<sequence>MNLDDYLKGLTKVTSELVGSRLAIAKGSNPIPAVFIARQKHPKTFYPYGVCDYIGKGNYGSRKAYSSFNEDSTEYTSYFNRRLRLRVAFYGKYGDNVLDTADELASRLRTSKGQQVLSRYMPCAGLMSVSEPTYRDELLTTDYEEFASITLDFHIISEIVDLDFYAIEQAPIEGGLVEAGNTPDIDAEIEEIATITTEFNQSN</sequence>
<dbReference type="Proteomes" id="UP000479357">
    <property type="component" value="Segment"/>
</dbReference>
<organism evidence="2 3">
    <name type="scientific">Alteromonas phage vB_AmeM_PT11-V22</name>
    <dbReference type="NCBI Taxonomy" id="2704031"/>
    <lineage>
        <taxon>Viruses</taxon>
        <taxon>Duplodnaviria</taxon>
        <taxon>Heunggongvirae</taxon>
        <taxon>Uroviricota</taxon>
        <taxon>Caudoviricetes</taxon>
        <taxon>Myoalterovirus</taxon>
        <taxon>Myoalterovirus PT11V22</taxon>
    </lineage>
</organism>
<dbReference type="RefSeq" id="YP_009855694.1">
    <property type="nucleotide sequence ID" value="NC_048847.1"/>
</dbReference>
<dbReference type="EMBL" id="MN877442">
    <property type="protein sequence ID" value="QHZ59735.1"/>
    <property type="molecule type" value="Genomic_DNA"/>
</dbReference>
<dbReference type="NCBIfam" id="NF047498">
    <property type="entry name" value="LIC_12616_fam"/>
    <property type="match status" value="1"/>
</dbReference>
<dbReference type="KEGG" id="vg:55626434"/>
<evidence type="ECO:0000313" key="3">
    <source>
        <dbReference type="Proteomes" id="UP000479357"/>
    </source>
</evidence>
<evidence type="ECO:0000259" key="1">
    <source>
        <dbReference type="Pfam" id="PF23961"/>
    </source>
</evidence>